<dbReference type="Pfam" id="PF00072">
    <property type="entry name" value="Response_reg"/>
    <property type="match status" value="1"/>
</dbReference>
<dbReference type="PRINTS" id="PR00038">
    <property type="entry name" value="HTHLUXR"/>
</dbReference>
<evidence type="ECO:0000256" key="1">
    <source>
        <dbReference type="ARBA" id="ARBA00022553"/>
    </source>
</evidence>
<dbReference type="PROSITE" id="PS50043">
    <property type="entry name" value="HTH_LUXR_2"/>
    <property type="match status" value="1"/>
</dbReference>
<accession>A0ABN4TWU5</accession>
<protein>
    <submittedName>
        <fullName evidence="6">DNA-binding response regulator</fullName>
    </submittedName>
</protein>
<dbReference type="EMBL" id="CP017755">
    <property type="protein sequence ID" value="AOZ09713.1"/>
    <property type="molecule type" value="Genomic_DNA"/>
</dbReference>
<dbReference type="InterPro" id="IPR011006">
    <property type="entry name" value="CheY-like_superfamily"/>
</dbReference>
<dbReference type="Gene3D" id="1.10.10.10">
    <property type="entry name" value="Winged helix-like DNA-binding domain superfamily/Winged helix DNA-binding domain"/>
    <property type="match status" value="1"/>
</dbReference>
<dbReference type="SMART" id="SM00448">
    <property type="entry name" value="REC"/>
    <property type="match status" value="1"/>
</dbReference>
<sequence length="209" mass="22500">MSRASLLLIDDHTLFRTGLRLVLADSPRVATIVESGSVMDAVQAFGGQAIDVLLLDIQMPGLNGIEGVKVLRRHFPQARILIVSGTSGLEGVPAEVRRELAGFLPKSADTRQIEEALARCLDGGSYFATERSGAAAPAARYQPSPLTPRQLEVLEQLSLGRSNKVIAHHLGLSENTVRVHVAAILDHLGVVSRVEAILEAQRRGLIHAR</sequence>
<gene>
    <name evidence="6" type="ORF">BKK80_28800</name>
</gene>
<keyword evidence="1 3" id="KW-0597">Phosphoprotein</keyword>
<feature type="domain" description="Response regulatory" evidence="5">
    <location>
        <begin position="5"/>
        <end position="121"/>
    </location>
</feature>
<dbReference type="GO" id="GO:0003677">
    <property type="term" value="F:DNA binding"/>
    <property type="evidence" value="ECO:0007669"/>
    <property type="project" value="UniProtKB-KW"/>
</dbReference>
<dbReference type="InterPro" id="IPR036388">
    <property type="entry name" value="WH-like_DNA-bd_sf"/>
</dbReference>
<dbReference type="SMART" id="SM00421">
    <property type="entry name" value="HTH_LUXR"/>
    <property type="match status" value="1"/>
</dbReference>
<dbReference type="CDD" id="cd17535">
    <property type="entry name" value="REC_NarL-like"/>
    <property type="match status" value="1"/>
</dbReference>
<dbReference type="InterPro" id="IPR001789">
    <property type="entry name" value="Sig_transdc_resp-reg_receiver"/>
</dbReference>
<dbReference type="PROSITE" id="PS50110">
    <property type="entry name" value="RESPONSE_REGULATORY"/>
    <property type="match status" value="1"/>
</dbReference>
<keyword evidence="7" id="KW-1185">Reference proteome</keyword>
<evidence type="ECO:0000256" key="3">
    <source>
        <dbReference type="PROSITE-ProRule" id="PRU00169"/>
    </source>
</evidence>
<dbReference type="InterPro" id="IPR000792">
    <property type="entry name" value="Tscrpt_reg_LuxR_C"/>
</dbReference>
<feature type="domain" description="HTH luxR-type" evidence="4">
    <location>
        <begin position="139"/>
        <end position="204"/>
    </location>
</feature>
<dbReference type="InterPro" id="IPR016032">
    <property type="entry name" value="Sig_transdc_resp-reg_C-effctor"/>
</dbReference>
<dbReference type="PANTHER" id="PTHR45566">
    <property type="entry name" value="HTH-TYPE TRANSCRIPTIONAL REGULATOR YHJB-RELATED"/>
    <property type="match status" value="1"/>
</dbReference>
<evidence type="ECO:0000256" key="2">
    <source>
        <dbReference type="ARBA" id="ARBA00023125"/>
    </source>
</evidence>
<dbReference type="RefSeq" id="WP_071019459.1">
    <property type="nucleotide sequence ID" value="NZ_CP017755.1"/>
</dbReference>
<dbReference type="InterPro" id="IPR058245">
    <property type="entry name" value="NreC/VraR/RcsB-like_REC"/>
</dbReference>
<dbReference type="Pfam" id="PF00196">
    <property type="entry name" value="GerE"/>
    <property type="match status" value="1"/>
</dbReference>
<feature type="modified residue" description="4-aspartylphosphate" evidence="3">
    <location>
        <position position="56"/>
    </location>
</feature>
<evidence type="ECO:0000259" key="4">
    <source>
        <dbReference type="PROSITE" id="PS50043"/>
    </source>
</evidence>
<evidence type="ECO:0000313" key="7">
    <source>
        <dbReference type="Proteomes" id="UP000177515"/>
    </source>
</evidence>
<dbReference type="SUPFAM" id="SSF46894">
    <property type="entry name" value="C-terminal effector domain of the bipartite response regulators"/>
    <property type="match status" value="1"/>
</dbReference>
<dbReference type="PANTHER" id="PTHR45566:SF2">
    <property type="entry name" value="NARL SUBFAMILY"/>
    <property type="match status" value="1"/>
</dbReference>
<keyword evidence="2 6" id="KW-0238">DNA-binding</keyword>
<dbReference type="SUPFAM" id="SSF52172">
    <property type="entry name" value="CheY-like"/>
    <property type="match status" value="1"/>
</dbReference>
<dbReference type="Proteomes" id="UP000177515">
    <property type="component" value="Chromosome 2"/>
</dbReference>
<organism evidence="6 7">
    <name type="scientific">Cupriavidus malaysiensis</name>
    <dbReference type="NCBI Taxonomy" id="367825"/>
    <lineage>
        <taxon>Bacteria</taxon>
        <taxon>Pseudomonadati</taxon>
        <taxon>Pseudomonadota</taxon>
        <taxon>Betaproteobacteria</taxon>
        <taxon>Burkholderiales</taxon>
        <taxon>Burkholderiaceae</taxon>
        <taxon>Cupriavidus</taxon>
    </lineage>
</organism>
<name>A0ABN4TWU5_9BURK</name>
<evidence type="ECO:0000313" key="6">
    <source>
        <dbReference type="EMBL" id="AOZ09713.1"/>
    </source>
</evidence>
<dbReference type="Gene3D" id="3.40.50.2300">
    <property type="match status" value="1"/>
</dbReference>
<dbReference type="CDD" id="cd06170">
    <property type="entry name" value="LuxR_C_like"/>
    <property type="match status" value="1"/>
</dbReference>
<proteinExistence type="predicted"/>
<reference evidence="6 7" key="1">
    <citation type="submission" date="2016-10" db="EMBL/GenBank/DDBJ databases">
        <title>Complete genome sequences of three Cupriavidus strains isolated from various Malaysian environments.</title>
        <authorList>
            <person name="Abdullah A.A.-A."/>
            <person name="Shafie N.A.H."/>
            <person name="Lau N.S."/>
        </authorList>
    </citation>
    <scope>NUCLEOTIDE SEQUENCE [LARGE SCALE GENOMIC DNA]</scope>
    <source>
        <strain evidence="6 7">USMAA1020</strain>
    </source>
</reference>
<evidence type="ECO:0000259" key="5">
    <source>
        <dbReference type="PROSITE" id="PS50110"/>
    </source>
</evidence>
<dbReference type="InterPro" id="IPR051015">
    <property type="entry name" value="EvgA-like"/>
</dbReference>